<dbReference type="EMBL" id="JACAZE010000015">
    <property type="protein sequence ID" value="KAF7297957.1"/>
    <property type="molecule type" value="Genomic_DNA"/>
</dbReference>
<proteinExistence type="predicted"/>
<name>A0A8H6SGM0_MYCCL</name>
<accession>A0A8H6SGM0</accession>
<dbReference type="Proteomes" id="UP000613580">
    <property type="component" value="Unassembled WGS sequence"/>
</dbReference>
<dbReference type="GO" id="GO:0005737">
    <property type="term" value="C:cytoplasm"/>
    <property type="evidence" value="ECO:0007669"/>
    <property type="project" value="TreeGrafter"/>
</dbReference>
<dbReference type="PANTHER" id="PTHR19288">
    <property type="entry name" value="4-NITROPHENYLPHOSPHATASE-RELATED"/>
    <property type="match status" value="1"/>
</dbReference>
<evidence type="ECO:0008006" key="3">
    <source>
        <dbReference type="Google" id="ProtNLM"/>
    </source>
</evidence>
<organism evidence="1 2">
    <name type="scientific">Mycena chlorophos</name>
    <name type="common">Agaric fungus</name>
    <name type="synonym">Agaricus chlorophos</name>
    <dbReference type="NCBI Taxonomy" id="658473"/>
    <lineage>
        <taxon>Eukaryota</taxon>
        <taxon>Fungi</taxon>
        <taxon>Dikarya</taxon>
        <taxon>Basidiomycota</taxon>
        <taxon>Agaricomycotina</taxon>
        <taxon>Agaricomycetes</taxon>
        <taxon>Agaricomycetidae</taxon>
        <taxon>Agaricales</taxon>
        <taxon>Marasmiineae</taxon>
        <taxon>Mycenaceae</taxon>
        <taxon>Mycena</taxon>
    </lineage>
</organism>
<dbReference type="OrthoDB" id="198652at2759"/>
<keyword evidence="2" id="KW-1185">Reference proteome</keyword>
<evidence type="ECO:0000313" key="2">
    <source>
        <dbReference type="Proteomes" id="UP000613580"/>
    </source>
</evidence>
<protein>
    <recommendedName>
        <fullName evidence="3">HAD phosphatase</fullName>
    </recommendedName>
</protein>
<dbReference type="AlphaFoldDB" id="A0A8H6SGM0"/>
<evidence type="ECO:0000313" key="1">
    <source>
        <dbReference type="EMBL" id="KAF7297957.1"/>
    </source>
</evidence>
<dbReference type="InterPro" id="IPR027706">
    <property type="entry name" value="PGP_Pase"/>
</dbReference>
<gene>
    <name evidence="1" type="ORF">HMN09_01016600</name>
</gene>
<dbReference type="GO" id="GO:0008962">
    <property type="term" value="F:phosphatidylglycerophosphatase activity"/>
    <property type="evidence" value="ECO:0007669"/>
    <property type="project" value="InterPro"/>
</dbReference>
<dbReference type="Pfam" id="PF09419">
    <property type="entry name" value="PGP_phosphatase"/>
    <property type="match status" value="1"/>
</dbReference>
<sequence length="283" mass="31698">MPLNIPGTLVPFQLLFNPRVALPNLVVKDIRHLDFAALKKAGYQGAVFDKDNCLTLPHRDELVPELQASGSHATCRKIPKVYPQEAWDDCRKTFGDANVLIVSNSAGTKSDTGGVQAESVQRHLKAPVLFHSTVKPGYACIRGIQRYFGSLRTPIQAEQLIVVGDRIFTDVVMANRMRHLQGSGTSFLQMCLQCAFERGGTVGKERSSDTTPHRSIDGGPLAVWTTGVWQREATVMRWCERKLVEWIGRRLPSENAENMLPFIKSLPVPPPPPKRSWMFWRKP</sequence>
<dbReference type="PANTHER" id="PTHR19288:SF25">
    <property type="entry name" value="PHOSPHATIDYLGLYCEROPHOSPHATASE GEP4, MITOCHONDRIAL"/>
    <property type="match status" value="1"/>
</dbReference>
<comment type="caution">
    <text evidence="1">The sequence shown here is derived from an EMBL/GenBank/DDBJ whole genome shotgun (WGS) entry which is preliminary data.</text>
</comment>
<reference evidence="1" key="1">
    <citation type="submission" date="2020-05" db="EMBL/GenBank/DDBJ databases">
        <title>Mycena genomes resolve the evolution of fungal bioluminescence.</title>
        <authorList>
            <person name="Tsai I.J."/>
        </authorList>
    </citation>
    <scope>NUCLEOTIDE SEQUENCE</scope>
    <source>
        <strain evidence="1">110903Hualien_Pintung</strain>
    </source>
</reference>